<comment type="caution">
    <text evidence="3">The sequence shown here is derived from an EMBL/GenBank/DDBJ whole genome shotgun (WGS) entry which is preliminary data.</text>
</comment>
<evidence type="ECO:0000313" key="3">
    <source>
        <dbReference type="EMBL" id="CCO46824.1"/>
    </source>
</evidence>
<feature type="transmembrane region" description="Helical" evidence="2">
    <location>
        <begin position="780"/>
        <end position="803"/>
    </location>
</feature>
<sequence length="887" mass="95215">MFEDTLFDAMLNPSILHWMALMFGEWVYALSDANVPIDHPVSPFMVVLATLTVCAIIAFVILVTLIGGRAIISTGATGSIASQTSRFWHFRVITSVALLLPTNYAMNELDEYNVSVSQGQVAVIQASLWGGGVADIMYRISSGSLLKYNVSGSPALDNTVMKSNELAKAFTCNEFYHQNVGSANGQSKIHYVVSSVDPSVATTAIEGVDSISEISVSNVDSMTAPATLQVMLGGPKAYCGDFSISLSAIIKDDDSTFIGTLSRSLYSGLKHVSNVSANVSQMALIQSLDIYEIFASRYYQLFAGTAANSLVETSISESGENSIDSTKTINAGALQTASVTSLEDKVAATTDALNYLAIFLSYKQREIAHETSKQFYTELTGVEESGGSLDGFSEKLWENHMGDYVSAGMFWSVFHNLSDVMYASGRQLNAFSLSNNDIEQARLCQDANILQRGWNTVAGVFSDERFLCEASQHVIEGFNVVAAHAATKAKVTLPDSIVTSEGSKPVEKGMWRSFFSAASQDNPMNGADIDFLLVGLISLIEKVWSASLWFGDDTAVVGGGLSMDRSLLAGNDALMLDLNGTTSPFSLLTQLGQETRDLAFLVKGVYVLLKSFVEAIKITTTAATHGMMSSPIGMGFTFATFWMTLGATILSNAAAEIVDVIVTLYGILITSSLAITYAIPLIPVGGWVFIFVGILYAIGAAAASINFGAILMALPKGDGVFAPDTERIVSLVYGIFIRQGLVVVGFIFHLTIAYVGLSVLNLIWIGSFLNKFDNLSLIDGIFWVFAFFIGYVLFAFFLCLYAFKTIGNIVDTVGVWVSTHLVGGAFGSNHEDIQASAGGFSMLSGKLDDLAKSVNRPNAPSQPQQPSSGSDKPQSNPKKNPWNEVNA</sequence>
<reference evidence="3 4" key="1">
    <citation type="journal article" date="2013" name="ISME J.">
        <title>Comparative genomics of pathogenic lineages of Vibrio nigripulchritudo identifies virulence-associated traits.</title>
        <authorList>
            <person name="Goudenege D."/>
            <person name="Labreuche Y."/>
            <person name="Krin E."/>
            <person name="Ansquer D."/>
            <person name="Mangenot S."/>
            <person name="Calteau A."/>
            <person name="Medigue C."/>
            <person name="Mazel D."/>
            <person name="Polz M.F."/>
            <person name="Le Roux F."/>
        </authorList>
    </citation>
    <scope>NUCLEOTIDE SEQUENCE [LARGE SCALE GENOMIC DNA]</scope>
    <source>
        <strain evidence="3 4">SOn1</strain>
    </source>
</reference>
<name>A0AAV2VQ57_9VIBR</name>
<keyword evidence="2" id="KW-0472">Membrane</keyword>
<feature type="transmembrane region" description="Helical" evidence="2">
    <location>
        <begin position="44"/>
        <end position="67"/>
    </location>
</feature>
<dbReference type="Proteomes" id="UP000018211">
    <property type="component" value="Unassembled WGS sequence"/>
</dbReference>
<feature type="transmembrane region" description="Helical" evidence="2">
    <location>
        <begin position="632"/>
        <end position="650"/>
    </location>
</feature>
<organism evidence="3 4">
    <name type="scientific">Vibrio nigripulchritudo SOn1</name>
    <dbReference type="NCBI Taxonomy" id="1238450"/>
    <lineage>
        <taxon>Bacteria</taxon>
        <taxon>Pseudomonadati</taxon>
        <taxon>Pseudomonadota</taxon>
        <taxon>Gammaproteobacteria</taxon>
        <taxon>Vibrionales</taxon>
        <taxon>Vibrionaceae</taxon>
        <taxon>Vibrio</taxon>
    </lineage>
</organism>
<feature type="region of interest" description="Disordered" evidence="1">
    <location>
        <begin position="851"/>
        <end position="887"/>
    </location>
</feature>
<dbReference type="RefSeq" id="WP_022611865.1">
    <property type="nucleotide sequence ID" value="NZ_LK391965.1"/>
</dbReference>
<feature type="transmembrane region" description="Helical" evidence="2">
    <location>
        <begin position="662"/>
        <end position="682"/>
    </location>
</feature>
<evidence type="ECO:0000256" key="2">
    <source>
        <dbReference type="SAM" id="Phobius"/>
    </source>
</evidence>
<keyword evidence="2" id="KW-0812">Transmembrane</keyword>
<gene>
    <name evidence="3" type="ORF">VIBNISOn1_190043</name>
</gene>
<dbReference type="EMBL" id="CAOF01000101">
    <property type="protein sequence ID" value="CCO46824.1"/>
    <property type="molecule type" value="Genomic_DNA"/>
</dbReference>
<accession>A0AAV2VQ57</accession>
<keyword evidence="2" id="KW-1133">Transmembrane helix</keyword>
<feature type="transmembrane region" description="Helical" evidence="2">
    <location>
        <begin position="735"/>
        <end position="760"/>
    </location>
</feature>
<feature type="compositionally biased region" description="Low complexity" evidence="1">
    <location>
        <begin position="861"/>
        <end position="875"/>
    </location>
</feature>
<evidence type="ECO:0000313" key="4">
    <source>
        <dbReference type="Proteomes" id="UP000018211"/>
    </source>
</evidence>
<protein>
    <submittedName>
        <fullName evidence="3">Uncharacterized protein</fullName>
    </submittedName>
</protein>
<dbReference type="AlphaFoldDB" id="A0AAV2VQ57"/>
<proteinExistence type="predicted"/>
<evidence type="ECO:0000256" key="1">
    <source>
        <dbReference type="SAM" id="MobiDB-lite"/>
    </source>
</evidence>
<feature type="transmembrane region" description="Helical" evidence="2">
    <location>
        <begin position="688"/>
        <end position="714"/>
    </location>
</feature>